<evidence type="ECO:0000313" key="2">
    <source>
        <dbReference type="Proteomes" id="UP001229421"/>
    </source>
</evidence>
<proteinExistence type="predicted"/>
<keyword evidence="2" id="KW-1185">Reference proteome</keyword>
<organism evidence="1 2">
    <name type="scientific">Tagetes erecta</name>
    <name type="common">African marigold</name>
    <dbReference type="NCBI Taxonomy" id="13708"/>
    <lineage>
        <taxon>Eukaryota</taxon>
        <taxon>Viridiplantae</taxon>
        <taxon>Streptophyta</taxon>
        <taxon>Embryophyta</taxon>
        <taxon>Tracheophyta</taxon>
        <taxon>Spermatophyta</taxon>
        <taxon>Magnoliopsida</taxon>
        <taxon>eudicotyledons</taxon>
        <taxon>Gunneridae</taxon>
        <taxon>Pentapetalae</taxon>
        <taxon>asterids</taxon>
        <taxon>campanulids</taxon>
        <taxon>Asterales</taxon>
        <taxon>Asteraceae</taxon>
        <taxon>Asteroideae</taxon>
        <taxon>Heliantheae alliance</taxon>
        <taxon>Tageteae</taxon>
        <taxon>Tagetes</taxon>
    </lineage>
</organism>
<comment type="caution">
    <text evidence="1">The sequence shown here is derived from an EMBL/GenBank/DDBJ whole genome shotgun (WGS) entry which is preliminary data.</text>
</comment>
<protein>
    <submittedName>
        <fullName evidence="1">Uncharacterized protein</fullName>
    </submittedName>
</protein>
<evidence type="ECO:0000313" key="1">
    <source>
        <dbReference type="EMBL" id="KAK1408017.1"/>
    </source>
</evidence>
<accession>A0AAD8NGG5</accession>
<dbReference type="EMBL" id="JAUHHV010000011">
    <property type="protein sequence ID" value="KAK1408017.1"/>
    <property type="molecule type" value="Genomic_DNA"/>
</dbReference>
<name>A0AAD8NGG5_TARER</name>
<gene>
    <name evidence="1" type="ORF">QVD17_39647</name>
</gene>
<dbReference type="Proteomes" id="UP001229421">
    <property type="component" value="Unassembled WGS sequence"/>
</dbReference>
<sequence length="76" mass="8145">MFSLIVGLDTKSCTRFADMKGDAGLVRGVDIKSDCAGDEAATWTGTKACCCLDETAESVRLSWLLKHFAYSCCSSP</sequence>
<reference evidence="1" key="1">
    <citation type="journal article" date="2023" name="bioRxiv">
        <title>Improved chromosome-level genome assembly for marigold (Tagetes erecta).</title>
        <authorList>
            <person name="Jiang F."/>
            <person name="Yuan L."/>
            <person name="Wang S."/>
            <person name="Wang H."/>
            <person name="Xu D."/>
            <person name="Wang A."/>
            <person name="Fan W."/>
        </authorList>
    </citation>
    <scope>NUCLEOTIDE SEQUENCE</scope>
    <source>
        <strain evidence="1">WSJ</strain>
        <tissue evidence="1">Leaf</tissue>
    </source>
</reference>
<dbReference type="AlphaFoldDB" id="A0AAD8NGG5"/>